<dbReference type="Proteomes" id="UP000054549">
    <property type="component" value="Unassembled WGS sequence"/>
</dbReference>
<gene>
    <name evidence="2" type="ORF">M378DRAFT_732315</name>
</gene>
<dbReference type="STRING" id="946122.A0A0C2WN79"/>
<proteinExistence type="predicted"/>
<name>A0A0C2WN79_AMAMK</name>
<reference evidence="2 3" key="1">
    <citation type="submission" date="2014-04" db="EMBL/GenBank/DDBJ databases">
        <title>Evolutionary Origins and Diversification of the Mycorrhizal Mutualists.</title>
        <authorList>
            <consortium name="DOE Joint Genome Institute"/>
            <consortium name="Mycorrhizal Genomics Consortium"/>
            <person name="Kohler A."/>
            <person name="Kuo A."/>
            <person name="Nagy L.G."/>
            <person name="Floudas D."/>
            <person name="Copeland A."/>
            <person name="Barry K.W."/>
            <person name="Cichocki N."/>
            <person name="Veneault-Fourrey C."/>
            <person name="LaButti K."/>
            <person name="Lindquist E.A."/>
            <person name="Lipzen A."/>
            <person name="Lundell T."/>
            <person name="Morin E."/>
            <person name="Murat C."/>
            <person name="Riley R."/>
            <person name="Ohm R."/>
            <person name="Sun H."/>
            <person name="Tunlid A."/>
            <person name="Henrissat B."/>
            <person name="Grigoriev I.V."/>
            <person name="Hibbett D.S."/>
            <person name="Martin F."/>
        </authorList>
    </citation>
    <scope>NUCLEOTIDE SEQUENCE [LARGE SCALE GENOMIC DNA]</scope>
    <source>
        <strain evidence="2 3">Koide BX008</strain>
    </source>
</reference>
<evidence type="ECO:0000313" key="3">
    <source>
        <dbReference type="Proteomes" id="UP000054549"/>
    </source>
</evidence>
<accession>A0A0C2WN79</accession>
<feature type="region of interest" description="Disordered" evidence="1">
    <location>
        <begin position="292"/>
        <end position="332"/>
    </location>
</feature>
<evidence type="ECO:0000256" key="1">
    <source>
        <dbReference type="SAM" id="MobiDB-lite"/>
    </source>
</evidence>
<sequence length="383" mass="42215">MTSADASDPVPQTITTDHTVEGDPVEVIDLVSSETSSLHVASVADQYTRSMLKYLTGYPLYEPQPFSELSTEYLRHGVNIGDVGFIGGDGVFDFLFNICPTKNSLINLPNLSDGFSLETPEHSETRAAGALPRKTCFFQSPITRTKSGEYICEGSEGAILELPEGAIQEEAMNIRPFAKLAARHGVQWYEYTMTRGREISNGSLYLITSFTKCAQWGIAVFDRPCAPEQGLKLDKKRSHSKSASKYHWKGSRAFHTKVSDSKRGDSQNQCVFLRGYKIMIRQDIFDDLCNNQPHGSGPAMRSSSSQAGSINLTRDRATRIRGGAGSDPMSTMRKSDEVVLHDSFNSPPVHPSDLINAAILSQNPDAKVALTHDDVWCDLLRDI</sequence>
<protein>
    <submittedName>
        <fullName evidence="2">Uncharacterized protein</fullName>
    </submittedName>
</protein>
<feature type="compositionally biased region" description="Polar residues" evidence="1">
    <location>
        <begin position="301"/>
        <end position="312"/>
    </location>
</feature>
<dbReference type="EMBL" id="KN818263">
    <property type="protein sequence ID" value="KIL63047.1"/>
    <property type="molecule type" value="Genomic_DNA"/>
</dbReference>
<organism evidence="2 3">
    <name type="scientific">Amanita muscaria (strain Koide BX008)</name>
    <dbReference type="NCBI Taxonomy" id="946122"/>
    <lineage>
        <taxon>Eukaryota</taxon>
        <taxon>Fungi</taxon>
        <taxon>Dikarya</taxon>
        <taxon>Basidiomycota</taxon>
        <taxon>Agaricomycotina</taxon>
        <taxon>Agaricomycetes</taxon>
        <taxon>Agaricomycetidae</taxon>
        <taxon>Agaricales</taxon>
        <taxon>Pluteineae</taxon>
        <taxon>Amanitaceae</taxon>
        <taxon>Amanita</taxon>
    </lineage>
</organism>
<evidence type="ECO:0000313" key="2">
    <source>
        <dbReference type="EMBL" id="KIL63047.1"/>
    </source>
</evidence>
<dbReference type="AlphaFoldDB" id="A0A0C2WN79"/>
<dbReference type="InParanoid" id="A0A0C2WN79"/>
<keyword evidence="3" id="KW-1185">Reference proteome</keyword>
<dbReference type="OrthoDB" id="3222453at2759"/>
<dbReference type="HOGENOM" id="CLU_021108_5_0_1"/>